<name>A0A060C6X6_9THEO</name>
<accession>A0A060C6X6</accession>
<feature type="non-terminal residue" evidence="1">
    <location>
        <position position="168"/>
    </location>
</feature>
<reference evidence="1" key="1">
    <citation type="journal article" date="2013" name="Environ. Microbiol.">
        <title>Seasonally variable intestinal metagenomes of the red palm weevil (Rhynchophorus ferrugineus).</title>
        <authorList>
            <person name="Jia S."/>
            <person name="Zhang X."/>
            <person name="Zhang G."/>
            <person name="Yin A."/>
            <person name="Zhang S."/>
            <person name="Li F."/>
            <person name="Wang L."/>
            <person name="Zhao D."/>
            <person name="Yun Q."/>
            <person name="Tala"/>
            <person name="Wang J."/>
            <person name="Sun G."/>
            <person name="Baabdullah M."/>
            <person name="Yu X."/>
            <person name="Hu S."/>
            <person name="Al-Mssallem I.S."/>
            <person name="Yu J."/>
        </authorList>
    </citation>
    <scope>NUCLEOTIDE SEQUENCE</scope>
</reference>
<sequence length="168" mass="18802">MRISYLIKSDGGLKCLLEQMRQLQRRGHCVYAVYRNRLGQTDATAIPVWSDLDPQQDLAGEIVLEPGESYLPYLDGFDVVMIGFMSQLREFADYSGHAAVVYWEQGYEALYGDYGKLIGPNDGNRVSIQALYGTNVRYLAVSELVAQVLQSKFGIDAQVLPNGIDTLR</sequence>
<dbReference type="SUPFAM" id="SSF53756">
    <property type="entry name" value="UDP-Glycosyltransferase/glycogen phosphorylase"/>
    <property type="match status" value="1"/>
</dbReference>
<proteinExistence type="predicted"/>
<dbReference type="EMBL" id="KF121212">
    <property type="protein sequence ID" value="AIA88496.1"/>
    <property type="molecule type" value="Genomic_DNA"/>
</dbReference>
<evidence type="ECO:0000313" key="1">
    <source>
        <dbReference type="EMBL" id="AIA88496.1"/>
    </source>
</evidence>
<dbReference type="AlphaFoldDB" id="A0A060C6X6"/>
<protein>
    <submittedName>
        <fullName evidence="1">CAZy families GT4 protein</fullName>
    </submittedName>
</protein>
<organism evidence="1">
    <name type="scientific">uncultured Thermoanaerobacter sp</name>
    <dbReference type="NCBI Taxonomy" id="242695"/>
    <lineage>
        <taxon>Bacteria</taxon>
        <taxon>Bacillati</taxon>
        <taxon>Bacillota</taxon>
        <taxon>Clostridia</taxon>
        <taxon>Thermoanaerobacterales</taxon>
        <taxon>Thermoanaerobacteraceae</taxon>
        <taxon>Thermoanaerobacter</taxon>
        <taxon>environmental samples</taxon>
    </lineage>
</organism>